<organism evidence="3">
    <name type="scientific">Brugia pahangi</name>
    <name type="common">Filarial nematode worm</name>
    <dbReference type="NCBI Taxonomy" id="6280"/>
    <lineage>
        <taxon>Eukaryota</taxon>
        <taxon>Metazoa</taxon>
        <taxon>Ecdysozoa</taxon>
        <taxon>Nematoda</taxon>
        <taxon>Chromadorea</taxon>
        <taxon>Rhabditida</taxon>
        <taxon>Spirurina</taxon>
        <taxon>Spiruromorpha</taxon>
        <taxon>Filarioidea</taxon>
        <taxon>Onchocercidae</taxon>
        <taxon>Brugia</taxon>
    </lineage>
</organism>
<accession>A0A0N4SZE2</accession>
<name>A0A0N4SZE2_BRUPA</name>
<keyword evidence="2" id="KW-1185">Reference proteome</keyword>
<reference evidence="3" key="1">
    <citation type="submission" date="2017-02" db="UniProtKB">
        <authorList>
            <consortium name="WormBaseParasite"/>
        </authorList>
    </citation>
    <scope>IDENTIFICATION</scope>
</reference>
<gene>
    <name evidence="1" type="ORF">BPAG_LOCUS1156</name>
</gene>
<evidence type="ECO:0000313" key="3">
    <source>
        <dbReference type="WBParaSite" id="BPAG_0000115501-mRNA-1"/>
    </source>
</evidence>
<protein>
    <submittedName>
        <fullName evidence="3">Reverse transcriptase domain-containing protein</fullName>
    </submittedName>
</protein>
<dbReference type="WBParaSite" id="BPAG_0000115501-mRNA-1">
    <property type="protein sequence ID" value="BPAG_0000115501-mRNA-1"/>
    <property type="gene ID" value="BPAG_0000115501"/>
</dbReference>
<reference evidence="1 2" key="2">
    <citation type="submission" date="2018-11" db="EMBL/GenBank/DDBJ databases">
        <authorList>
            <consortium name="Pathogen Informatics"/>
        </authorList>
    </citation>
    <scope>NUCLEOTIDE SEQUENCE [LARGE SCALE GENOMIC DNA]</scope>
</reference>
<evidence type="ECO:0000313" key="1">
    <source>
        <dbReference type="EMBL" id="VDN82342.1"/>
    </source>
</evidence>
<dbReference type="AlphaFoldDB" id="A0A0N4SZE2"/>
<dbReference type="Proteomes" id="UP000278627">
    <property type="component" value="Unassembled WGS sequence"/>
</dbReference>
<proteinExistence type="predicted"/>
<dbReference type="EMBL" id="UZAD01000077">
    <property type="protein sequence ID" value="VDN82342.1"/>
    <property type="molecule type" value="Genomic_DNA"/>
</dbReference>
<sequence length="90" mass="10341">MEDGNKQWYVPFLAMNLTDAKYVIDFAEFCNDCMKFDDVNYIVYFDDIVEIVVVATETVLSTCLITREAFISDYLHIIPIQSLHMSSTVG</sequence>
<evidence type="ECO:0000313" key="2">
    <source>
        <dbReference type="Proteomes" id="UP000278627"/>
    </source>
</evidence>